<name>K9U564_CHRTP</name>
<dbReference type="EMBL" id="CP003597">
    <property type="protein sequence ID" value="AFY90242.1"/>
    <property type="molecule type" value="Genomic_DNA"/>
</dbReference>
<keyword evidence="1" id="KW-0560">Oxidoreductase</keyword>
<sequence>MNSKRRHGQDRAVVIGGSIAGMLAARVLADYFATVAIVDTDMLPSQPQSRKGVPQSVQPHVLFAKGYRILEELFPGIGAELSTAGALSIDWLREFHHFTYSNWSANTTSASEIISCTCSRPLLEWAIRRRILEIPNIEIIAKHRATGLVRDSHGDRVTGIRLRPVSEVTESELVATLIVDASGRRSQAPQWLESAGFTPPDETVVNPFLGYATRRYRAPVGFDADWKIMLISQSPPENTRLGYLARIEGGEWIATLGGYSKDFPPLDDEGFLAFARSLPSQRFYEAIASAEPVSPTYAHRATANRLYHYEKIRLPQGFVALGDAVCALCPIYGQGMTVSAMGAIALRDWIKQGYGSHVNALDLDTSDFQKRLAKTTALAWTIATTQDLGFPKTEQHPTNNSNKSSSGKLGKFMRWYNRQLMKGTSSRPELHALVLEVGQMLKSPLSFYHPKIVWQVLTVISD</sequence>
<accession>K9U564</accession>
<keyword evidence="1" id="KW-0503">Monooxygenase</keyword>
<reference evidence="1 2" key="1">
    <citation type="submission" date="2012-06" db="EMBL/GenBank/DDBJ databases">
        <title>Finished chromosome of genome of Chroococcidiopsis thermalis PCC 7203.</title>
        <authorList>
            <consortium name="US DOE Joint Genome Institute"/>
            <person name="Gugger M."/>
            <person name="Coursin T."/>
            <person name="Rippka R."/>
            <person name="Tandeau De Marsac N."/>
            <person name="Huntemann M."/>
            <person name="Wei C.-L."/>
            <person name="Han J."/>
            <person name="Detter J.C."/>
            <person name="Han C."/>
            <person name="Tapia R."/>
            <person name="Davenport K."/>
            <person name="Daligault H."/>
            <person name="Erkkila T."/>
            <person name="Gu W."/>
            <person name="Munk A.C.C."/>
            <person name="Teshima H."/>
            <person name="Xu Y."/>
            <person name="Chain P."/>
            <person name="Chen A."/>
            <person name="Krypides N."/>
            <person name="Mavromatis K."/>
            <person name="Markowitz V."/>
            <person name="Szeto E."/>
            <person name="Ivanova N."/>
            <person name="Mikhailova N."/>
            <person name="Ovchinnikova G."/>
            <person name="Pagani I."/>
            <person name="Pati A."/>
            <person name="Goodwin L."/>
            <person name="Peters L."/>
            <person name="Pitluck S."/>
            <person name="Woyke T."/>
            <person name="Kerfeld C."/>
        </authorList>
    </citation>
    <scope>NUCLEOTIDE SEQUENCE [LARGE SCALE GENOMIC DNA]</scope>
    <source>
        <strain evidence="1 2">PCC 7203</strain>
    </source>
</reference>
<proteinExistence type="predicted"/>
<dbReference type="HOGENOM" id="CLU_028028_2_0_3"/>
<organism evidence="1 2">
    <name type="scientific">Chroococcidiopsis thermalis (strain PCC 7203)</name>
    <dbReference type="NCBI Taxonomy" id="251229"/>
    <lineage>
        <taxon>Bacteria</taxon>
        <taxon>Bacillati</taxon>
        <taxon>Cyanobacteriota</taxon>
        <taxon>Cyanophyceae</taxon>
        <taxon>Chroococcidiopsidales</taxon>
        <taxon>Chroococcidiopsidaceae</taxon>
        <taxon>Chroococcidiopsis</taxon>
    </lineage>
</organism>
<dbReference type="RefSeq" id="WP_015156782.1">
    <property type="nucleotide sequence ID" value="NC_019695.1"/>
</dbReference>
<dbReference type="GO" id="GO:0004497">
    <property type="term" value="F:monooxygenase activity"/>
    <property type="evidence" value="ECO:0007669"/>
    <property type="project" value="UniProtKB-KW"/>
</dbReference>
<gene>
    <name evidence="1" type="ORF">Chro_4862</name>
</gene>
<dbReference type="KEGG" id="cthe:Chro_4862"/>
<dbReference type="AlphaFoldDB" id="K9U564"/>
<keyword evidence="2" id="KW-1185">Reference proteome</keyword>
<dbReference type="PATRIC" id="fig|251229.3.peg.5685"/>
<evidence type="ECO:0000313" key="1">
    <source>
        <dbReference type="EMBL" id="AFY90242.1"/>
    </source>
</evidence>
<dbReference type="InParanoid" id="K9U564"/>
<protein>
    <submittedName>
        <fullName evidence="1">Monooxygenase FAD-binding protein</fullName>
    </submittedName>
</protein>
<dbReference type="Gene3D" id="3.50.50.60">
    <property type="entry name" value="FAD/NAD(P)-binding domain"/>
    <property type="match status" value="1"/>
</dbReference>
<dbReference type="OrthoDB" id="9790035at2"/>
<dbReference type="PANTHER" id="PTHR43422">
    <property type="entry name" value="THIAMINE THIAZOLE SYNTHASE"/>
    <property type="match status" value="1"/>
</dbReference>
<dbReference type="eggNOG" id="COG0654">
    <property type="taxonomic scope" value="Bacteria"/>
</dbReference>
<dbReference type="InterPro" id="IPR036188">
    <property type="entry name" value="FAD/NAD-bd_sf"/>
</dbReference>
<dbReference type="PANTHER" id="PTHR43422:SF3">
    <property type="entry name" value="THIAMINE THIAZOLE SYNTHASE"/>
    <property type="match status" value="1"/>
</dbReference>
<evidence type="ECO:0000313" key="2">
    <source>
        <dbReference type="Proteomes" id="UP000010384"/>
    </source>
</evidence>
<dbReference type="SUPFAM" id="SSF51905">
    <property type="entry name" value="FAD/NAD(P)-binding domain"/>
    <property type="match status" value="1"/>
</dbReference>
<dbReference type="Proteomes" id="UP000010384">
    <property type="component" value="Chromosome"/>
</dbReference>
<dbReference type="STRING" id="251229.Chro_4862"/>